<dbReference type="SMART" id="SM00530">
    <property type="entry name" value="HTH_XRE"/>
    <property type="match status" value="1"/>
</dbReference>
<dbReference type="Proteomes" id="UP001597314">
    <property type="component" value="Unassembled WGS sequence"/>
</dbReference>
<dbReference type="PROSITE" id="PS50943">
    <property type="entry name" value="HTH_CROC1"/>
    <property type="match status" value="1"/>
</dbReference>
<dbReference type="InterPro" id="IPR010982">
    <property type="entry name" value="Lambda_DNA-bd_dom_sf"/>
</dbReference>
<dbReference type="SUPFAM" id="SSF47413">
    <property type="entry name" value="lambda repressor-like DNA-binding domains"/>
    <property type="match status" value="1"/>
</dbReference>
<comment type="caution">
    <text evidence="2">The sequence shown here is derived from an EMBL/GenBank/DDBJ whole genome shotgun (WGS) entry which is preliminary data.</text>
</comment>
<evidence type="ECO:0000313" key="3">
    <source>
        <dbReference type="Proteomes" id="UP001597314"/>
    </source>
</evidence>
<accession>A0ABW5AIL5</accession>
<keyword evidence="3" id="KW-1185">Reference proteome</keyword>
<name>A0ABW5AIL5_9BRAD</name>
<proteinExistence type="predicted"/>
<dbReference type="RefSeq" id="WP_378477964.1">
    <property type="nucleotide sequence ID" value="NZ_JBHUIW010000011.1"/>
</dbReference>
<evidence type="ECO:0000313" key="2">
    <source>
        <dbReference type="EMBL" id="MFD2182793.1"/>
    </source>
</evidence>
<feature type="domain" description="HTH cro/C1-type" evidence="1">
    <location>
        <begin position="12"/>
        <end position="65"/>
    </location>
</feature>
<dbReference type="Gene3D" id="1.10.260.40">
    <property type="entry name" value="lambda repressor-like DNA-binding domains"/>
    <property type="match status" value="1"/>
</dbReference>
<evidence type="ECO:0000259" key="1">
    <source>
        <dbReference type="PROSITE" id="PS50943"/>
    </source>
</evidence>
<dbReference type="CDD" id="cd00093">
    <property type="entry name" value="HTH_XRE"/>
    <property type="match status" value="1"/>
</dbReference>
<gene>
    <name evidence="2" type="ORF">ACFSOX_11560</name>
</gene>
<dbReference type="EMBL" id="JBHUIW010000011">
    <property type="protein sequence ID" value="MFD2182793.1"/>
    <property type="molecule type" value="Genomic_DNA"/>
</dbReference>
<dbReference type="Pfam" id="PF01381">
    <property type="entry name" value="HTH_3"/>
    <property type="match status" value="1"/>
</dbReference>
<reference evidence="3" key="1">
    <citation type="journal article" date="2019" name="Int. J. Syst. Evol. Microbiol.">
        <title>The Global Catalogue of Microorganisms (GCM) 10K type strain sequencing project: providing services to taxonomists for standard genome sequencing and annotation.</title>
        <authorList>
            <consortium name="The Broad Institute Genomics Platform"/>
            <consortium name="The Broad Institute Genome Sequencing Center for Infectious Disease"/>
            <person name="Wu L."/>
            <person name="Ma J."/>
        </authorList>
    </citation>
    <scope>NUCLEOTIDE SEQUENCE [LARGE SCALE GENOMIC DNA]</scope>
    <source>
        <strain evidence="3">CGMCC 1.6774</strain>
    </source>
</reference>
<organism evidence="2 3">
    <name type="scientific">Rhodoplanes azumiensis</name>
    <dbReference type="NCBI Taxonomy" id="1897628"/>
    <lineage>
        <taxon>Bacteria</taxon>
        <taxon>Pseudomonadati</taxon>
        <taxon>Pseudomonadota</taxon>
        <taxon>Alphaproteobacteria</taxon>
        <taxon>Hyphomicrobiales</taxon>
        <taxon>Nitrobacteraceae</taxon>
        <taxon>Rhodoplanes</taxon>
    </lineage>
</organism>
<dbReference type="InterPro" id="IPR001387">
    <property type="entry name" value="Cro/C1-type_HTH"/>
</dbReference>
<protein>
    <submittedName>
        <fullName evidence="2">Helix-turn-helix domain-containing protein</fullName>
    </submittedName>
</protein>
<sequence>MSDHLAEIGRRLRAYRLGKNLTVSSIAEAIGVSRAAVYRLERGELVKIETLEKISELLETSLPSLMGVGVEYYANAVSFFERMRQLEETAVHVLGNFSPFSFLLQSNEYMEHLRTMLLEAIPESHREPAAARAEVDAVLAILHARRRGAETRRIPVLSIVSAPDIERFLRSGLVGRFDLPDRVVRERRALAAREIERFAGLLEHPPIGVQIGVIEDQAPFQTFQVFEAADTAAVTLSPYRLGDHPNITSGIAMATATPEAVRLFKTIITEQWGRARKGEAGARVLRTVLARAAGG</sequence>